<keyword evidence="5" id="KW-0547">Nucleotide-binding</keyword>
<gene>
    <name evidence="9" type="ORF">KOF26_00960</name>
</gene>
<dbReference type="Pfam" id="PF07536">
    <property type="entry name" value="HWE_HK"/>
    <property type="match status" value="1"/>
</dbReference>
<keyword evidence="3" id="KW-0597">Phosphoprotein</keyword>
<dbReference type="InterPro" id="IPR011102">
    <property type="entry name" value="Sig_transdc_His_kinase_HWE"/>
</dbReference>
<evidence type="ECO:0000256" key="6">
    <source>
        <dbReference type="ARBA" id="ARBA00022777"/>
    </source>
</evidence>
<dbReference type="PROSITE" id="PS50112">
    <property type="entry name" value="PAS"/>
    <property type="match status" value="1"/>
</dbReference>
<name>A0ABS6BGL9_9SPHN</name>
<feature type="domain" description="PAS" evidence="8">
    <location>
        <begin position="53"/>
        <end position="123"/>
    </location>
</feature>
<organism evidence="9 10">
    <name type="scientific">Sphingomonas quercus</name>
    <dbReference type="NCBI Taxonomy" id="2842451"/>
    <lineage>
        <taxon>Bacteria</taxon>
        <taxon>Pseudomonadati</taxon>
        <taxon>Pseudomonadota</taxon>
        <taxon>Alphaproteobacteria</taxon>
        <taxon>Sphingomonadales</taxon>
        <taxon>Sphingomonadaceae</taxon>
        <taxon>Sphingomonas</taxon>
    </lineage>
</organism>
<dbReference type="EC" id="2.7.13.3" evidence="2"/>
<evidence type="ECO:0000256" key="2">
    <source>
        <dbReference type="ARBA" id="ARBA00012438"/>
    </source>
</evidence>
<dbReference type="PANTHER" id="PTHR41523">
    <property type="entry name" value="TWO-COMPONENT SYSTEM SENSOR PROTEIN"/>
    <property type="match status" value="1"/>
</dbReference>
<reference evidence="9 10" key="1">
    <citation type="submission" date="2021-06" db="EMBL/GenBank/DDBJ databases">
        <title>Sphingomonas sp. XMGL2, whole genome shotgun sequencing project.</title>
        <authorList>
            <person name="Zhao G."/>
            <person name="Shen L."/>
        </authorList>
    </citation>
    <scope>NUCLEOTIDE SEQUENCE [LARGE SCALE GENOMIC DNA]</scope>
    <source>
        <strain evidence="9 10">XMGL2</strain>
    </source>
</reference>
<accession>A0ABS6BGL9</accession>
<dbReference type="InterPro" id="IPR013767">
    <property type="entry name" value="PAS_fold"/>
</dbReference>
<dbReference type="RefSeq" id="WP_216318597.1">
    <property type="nucleotide sequence ID" value="NZ_JAHKRT010000001.1"/>
</dbReference>
<comment type="caution">
    <text evidence="9">The sequence shown here is derived from an EMBL/GenBank/DDBJ whole genome shotgun (WGS) entry which is preliminary data.</text>
</comment>
<evidence type="ECO:0000256" key="5">
    <source>
        <dbReference type="ARBA" id="ARBA00022741"/>
    </source>
</evidence>
<evidence type="ECO:0000313" key="10">
    <source>
        <dbReference type="Proteomes" id="UP000776276"/>
    </source>
</evidence>
<comment type="catalytic activity">
    <reaction evidence="1">
        <text>ATP + protein L-histidine = ADP + protein N-phospho-L-histidine.</text>
        <dbReference type="EC" id="2.7.13.3"/>
    </reaction>
</comment>
<dbReference type="PANTHER" id="PTHR41523:SF8">
    <property type="entry name" value="ETHYLENE RESPONSE SENSOR PROTEIN"/>
    <property type="match status" value="1"/>
</dbReference>
<dbReference type="Proteomes" id="UP000776276">
    <property type="component" value="Unassembled WGS sequence"/>
</dbReference>
<dbReference type="InterPro" id="IPR013656">
    <property type="entry name" value="PAS_4"/>
</dbReference>
<evidence type="ECO:0000256" key="1">
    <source>
        <dbReference type="ARBA" id="ARBA00000085"/>
    </source>
</evidence>
<dbReference type="NCBIfam" id="TIGR00229">
    <property type="entry name" value="sensory_box"/>
    <property type="match status" value="1"/>
</dbReference>
<keyword evidence="10" id="KW-1185">Reference proteome</keyword>
<proteinExistence type="predicted"/>
<sequence>MASLGAAQGGEREAELRRRLAEAEDTIRAIREGEVDALVVRGPQQDEVFALGGQDSYRAFMEAMDIGATALDADGKLIYANAALCSLLGRSAKDLQRDGIFAALGDDAARIVRALIRDAENNRRSRQVALPCAGGYCHVEVAAAPLSLGFGRGHAITFTDVTERIETEAAHESDRIGRSIMASSNEAVVVVNRDGVITHANAGVRQFHEGSSIGKSFDRAFHFGFGLSSGLMGGGDLIGVALAGTAVRGIEATLKQDDRTRDLLLSAGPLRQSGDVIGGAIVTIADVTERRAAERRQALLMGELTHRVRNTLTLVMSIANRTIAGARDMADFRTAFGRRVEALAATHSLLAEGTWSGLSLEELINAELAPYVTLGSDRVHLALGKVRIAPNTAVALGLILHELVTNAVKYGALSTEDGRIAIGTVIDGTTVEISWQEIGGPPVVAPEKMGFGQTVIARGLAGSGLRPTEVEFHPEGLVCRMYVPLELSEAA</sequence>
<dbReference type="SMART" id="SM00911">
    <property type="entry name" value="HWE_HK"/>
    <property type="match status" value="1"/>
</dbReference>
<dbReference type="Pfam" id="PF00989">
    <property type="entry name" value="PAS"/>
    <property type="match status" value="1"/>
</dbReference>
<dbReference type="SMART" id="SM00091">
    <property type="entry name" value="PAS"/>
    <property type="match status" value="2"/>
</dbReference>
<evidence type="ECO:0000259" key="8">
    <source>
        <dbReference type="PROSITE" id="PS50112"/>
    </source>
</evidence>
<keyword evidence="7" id="KW-0067">ATP-binding</keyword>
<evidence type="ECO:0000256" key="7">
    <source>
        <dbReference type="ARBA" id="ARBA00022840"/>
    </source>
</evidence>
<evidence type="ECO:0000256" key="4">
    <source>
        <dbReference type="ARBA" id="ARBA00022679"/>
    </source>
</evidence>
<keyword evidence="6" id="KW-0418">Kinase</keyword>
<dbReference type="EMBL" id="JAHKRT010000001">
    <property type="protein sequence ID" value="MBU3076419.1"/>
    <property type="molecule type" value="Genomic_DNA"/>
</dbReference>
<dbReference type="Pfam" id="PF08448">
    <property type="entry name" value="PAS_4"/>
    <property type="match status" value="1"/>
</dbReference>
<evidence type="ECO:0000256" key="3">
    <source>
        <dbReference type="ARBA" id="ARBA00022553"/>
    </source>
</evidence>
<dbReference type="InterPro" id="IPR000014">
    <property type="entry name" value="PAS"/>
</dbReference>
<keyword evidence="4" id="KW-0808">Transferase</keyword>
<protein>
    <recommendedName>
        <fullName evidence="2">histidine kinase</fullName>
        <ecNumber evidence="2">2.7.13.3</ecNumber>
    </recommendedName>
</protein>
<dbReference type="CDD" id="cd00130">
    <property type="entry name" value="PAS"/>
    <property type="match status" value="1"/>
</dbReference>
<evidence type="ECO:0000313" key="9">
    <source>
        <dbReference type="EMBL" id="MBU3076419.1"/>
    </source>
</evidence>